<sequence length="476" mass="53000">MILKGFLIFVSIGVHYRVQGSISSDTKTWVKYTNFDNSRNWEGGRLPCKNDRVIFPASNAFAVFMPDSYSVAEMVLPLNGEFIFPDNATFVINGRGSPEGSCVGENIQFNPRIDSWYDPKSWNITMSDRAIPTHSSAVPHSFRVPCRTDKVRFPPKTTFKVHSMKPVPRVASLRINDLDYTYEEFQALTNTHTGKLLFPDNPTIRIESSPCADTTGCLCGNLEPEVLSTICKYEYPCPKLECTDPIQITGHCCPRCAAKLILDYESHFQMQQIINLIGKVQNTEPFRSVESFTSKIADGQVQSIFVDSKANKIANRMAQLLYGAINEDSDNTYGVRSIRIQKSVKWFAIPGSDNTEGISSGGIAAIVILIIIGSGMVAVFYIYKKRQIPGFSFARFDLRSDKIELELGTTPHDELEPGDVTTPPEAEGSTGNKAFDNPVYGTDISSEPTAPLEDTPEVRDFVENPMFTIFEDSPKN</sequence>
<dbReference type="GO" id="GO:0006898">
    <property type="term" value="P:receptor-mediated endocytosis"/>
    <property type="evidence" value="ECO:0007669"/>
    <property type="project" value="TreeGrafter"/>
</dbReference>
<keyword evidence="9 11" id="KW-0472">Membrane</keyword>
<evidence type="ECO:0000256" key="7">
    <source>
        <dbReference type="ARBA" id="ARBA00022927"/>
    </source>
</evidence>
<feature type="region of interest" description="Disordered" evidence="10">
    <location>
        <begin position="407"/>
        <end position="456"/>
    </location>
</feature>
<keyword evidence="7" id="KW-0653">Protein transport</keyword>
<evidence type="ECO:0000256" key="8">
    <source>
        <dbReference type="ARBA" id="ARBA00022989"/>
    </source>
</evidence>
<evidence type="ECO:0000256" key="10">
    <source>
        <dbReference type="SAM" id="MobiDB-lite"/>
    </source>
</evidence>
<dbReference type="EMBL" id="JAFNEN010000497">
    <property type="protein sequence ID" value="KAG8181757.1"/>
    <property type="molecule type" value="Genomic_DNA"/>
</dbReference>
<evidence type="ECO:0000256" key="1">
    <source>
        <dbReference type="ARBA" id="ARBA00004251"/>
    </source>
</evidence>
<evidence type="ECO:0000256" key="2">
    <source>
        <dbReference type="ARBA" id="ARBA00021200"/>
    </source>
</evidence>
<comment type="caution">
    <text evidence="13">The sequence shown here is derived from an EMBL/GenBank/DDBJ whole genome shotgun (WGS) entry which is preliminary data.</text>
</comment>
<evidence type="ECO:0000256" key="12">
    <source>
        <dbReference type="SAM" id="SignalP"/>
    </source>
</evidence>
<keyword evidence="4" id="KW-1003">Cell membrane</keyword>
<dbReference type="PANTHER" id="PTHR14995:SF2">
    <property type="entry name" value="PROTEIN AMNIONLESS"/>
    <property type="match status" value="1"/>
</dbReference>
<keyword evidence="5 11" id="KW-0812">Transmembrane</keyword>
<dbReference type="PANTHER" id="PTHR14995">
    <property type="entry name" value="AMNIONLESS"/>
    <property type="match status" value="1"/>
</dbReference>
<evidence type="ECO:0000256" key="6">
    <source>
        <dbReference type="ARBA" id="ARBA00022729"/>
    </source>
</evidence>
<evidence type="ECO:0000313" key="13">
    <source>
        <dbReference type="EMBL" id="KAG8181757.1"/>
    </source>
</evidence>
<keyword evidence="3" id="KW-0813">Transport</keyword>
<dbReference type="GO" id="GO:0015031">
    <property type="term" value="P:protein transport"/>
    <property type="evidence" value="ECO:0007669"/>
    <property type="project" value="UniProtKB-KW"/>
</dbReference>
<organism evidence="13 14">
    <name type="scientific">Oedothorax gibbosus</name>
    <dbReference type="NCBI Taxonomy" id="931172"/>
    <lineage>
        <taxon>Eukaryota</taxon>
        <taxon>Metazoa</taxon>
        <taxon>Ecdysozoa</taxon>
        <taxon>Arthropoda</taxon>
        <taxon>Chelicerata</taxon>
        <taxon>Arachnida</taxon>
        <taxon>Araneae</taxon>
        <taxon>Araneomorphae</taxon>
        <taxon>Entelegynae</taxon>
        <taxon>Araneoidea</taxon>
        <taxon>Linyphiidae</taxon>
        <taxon>Erigoninae</taxon>
        <taxon>Oedothorax</taxon>
    </lineage>
</organism>
<evidence type="ECO:0000256" key="4">
    <source>
        <dbReference type="ARBA" id="ARBA00022475"/>
    </source>
</evidence>
<evidence type="ECO:0000256" key="11">
    <source>
        <dbReference type="SAM" id="Phobius"/>
    </source>
</evidence>
<dbReference type="InterPro" id="IPR026112">
    <property type="entry name" value="AMN"/>
</dbReference>
<feature type="signal peptide" evidence="12">
    <location>
        <begin position="1"/>
        <end position="20"/>
    </location>
</feature>
<keyword evidence="8 11" id="KW-1133">Transmembrane helix</keyword>
<comment type="subcellular location">
    <subcellularLocation>
        <location evidence="1">Cell membrane</location>
        <topology evidence="1">Single-pass type I membrane protein</topology>
    </subcellularLocation>
</comment>
<evidence type="ECO:0000256" key="3">
    <source>
        <dbReference type="ARBA" id="ARBA00022448"/>
    </source>
</evidence>
<evidence type="ECO:0000313" key="14">
    <source>
        <dbReference type="Proteomes" id="UP000827092"/>
    </source>
</evidence>
<evidence type="ECO:0000256" key="5">
    <source>
        <dbReference type="ARBA" id="ARBA00022692"/>
    </source>
</evidence>
<proteinExistence type="predicted"/>
<keyword evidence="6 12" id="KW-0732">Signal</keyword>
<keyword evidence="14" id="KW-1185">Reference proteome</keyword>
<feature type="chain" id="PRO_5043349984" description="Protein amnionless" evidence="12">
    <location>
        <begin position="21"/>
        <end position="476"/>
    </location>
</feature>
<reference evidence="13 14" key="1">
    <citation type="journal article" date="2022" name="Nat. Ecol. Evol.">
        <title>A masculinizing supergene underlies an exaggerated male reproductive morph in a spider.</title>
        <authorList>
            <person name="Hendrickx F."/>
            <person name="De Corte Z."/>
            <person name="Sonet G."/>
            <person name="Van Belleghem S.M."/>
            <person name="Kostlbacher S."/>
            <person name="Vangestel C."/>
        </authorList>
    </citation>
    <scope>NUCLEOTIDE SEQUENCE [LARGE SCALE GENOMIC DNA]</scope>
    <source>
        <strain evidence="13">W744_W776</strain>
    </source>
</reference>
<dbReference type="Proteomes" id="UP000827092">
    <property type="component" value="Unassembled WGS sequence"/>
</dbReference>
<dbReference type="Pfam" id="PF14828">
    <property type="entry name" value="Amnionless"/>
    <property type="match status" value="1"/>
</dbReference>
<dbReference type="AlphaFoldDB" id="A0AAV6UBY3"/>
<dbReference type="GO" id="GO:0016324">
    <property type="term" value="C:apical plasma membrane"/>
    <property type="evidence" value="ECO:0007669"/>
    <property type="project" value="TreeGrafter"/>
</dbReference>
<accession>A0AAV6UBY3</accession>
<feature type="transmembrane region" description="Helical" evidence="11">
    <location>
        <begin position="362"/>
        <end position="383"/>
    </location>
</feature>
<evidence type="ECO:0000256" key="9">
    <source>
        <dbReference type="ARBA" id="ARBA00023136"/>
    </source>
</evidence>
<protein>
    <recommendedName>
        <fullName evidence="2">Protein amnionless</fullName>
    </recommendedName>
</protein>
<dbReference type="GO" id="GO:0030139">
    <property type="term" value="C:endocytic vesicle"/>
    <property type="evidence" value="ECO:0007669"/>
    <property type="project" value="TreeGrafter"/>
</dbReference>
<name>A0AAV6UBY3_9ARAC</name>
<gene>
    <name evidence="13" type="ORF">JTE90_018065</name>
</gene>